<name>A0A069PQR8_9BURK</name>
<dbReference type="GO" id="GO:0003677">
    <property type="term" value="F:DNA binding"/>
    <property type="evidence" value="ECO:0007669"/>
    <property type="project" value="UniProtKB-KW"/>
</dbReference>
<dbReference type="InterPro" id="IPR036390">
    <property type="entry name" value="WH_DNA-bd_sf"/>
</dbReference>
<organism evidence="6 7">
    <name type="scientific">Caballeronia glathei</name>
    <dbReference type="NCBI Taxonomy" id="60547"/>
    <lineage>
        <taxon>Bacteria</taxon>
        <taxon>Pseudomonadati</taxon>
        <taxon>Pseudomonadota</taxon>
        <taxon>Betaproteobacteria</taxon>
        <taxon>Burkholderiales</taxon>
        <taxon>Burkholderiaceae</taxon>
        <taxon>Caballeronia</taxon>
    </lineage>
</organism>
<dbReference type="STRING" id="60547.GCA_000751215_04024"/>
<dbReference type="Gene3D" id="1.10.10.10">
    <property type="entry name" value="Winged helix-like DNA-binding domain superfamily/Winged helix DNA-binding domain"/>
    <property type="match status" value="1"/>
</dbReference>
<dbReference type="PROSITE" id="PS50949">
    <property type="entry name" value="HTH_GNTR"/>
    <property type="match status" value="1"/>
</dbReference>
<dbReference type="SUPFAM" id="SSF48008">
    <property type="entry name" value="GntR ligand-binding domain-like"/>
    <property type="match status" value="1"/>
</dbReference>
<dbReference type="PANTHER" id="PTHR43537:SF49">
    <property type="entry name" value="TRANSCRIPTIONAL REGULATORY PROTEIN"/>
    <property type="match status" value="1"/>
</dbReference>
<dbReference type="SUPFAM" id="SSF46785">
    <property type="entry name" value="Winged helix' DNA-binding domain"/>
    <property type="match status" value="1"/>
</dbReference>
<sequence>MSGAVTTKHATKHATQHATKLAKAGAPAVRDRNTDETMRRVADQLEEQIVLGMLHPRERLVEDDLCERFSLKRHVARQVLAEVERRGLVERRRHVGALVKSFTAREVTELYALRELLETDAASRIVFPVDAAKLDELAAIQTLHDEAAHAGDLRRVFRVNMTFHRAFFALSGNQVLVDAIHEYERRTHAIRSVSIVFPQYLEKARAEHHQMIDALRRGDRDRLIALCREHLVPSRDAYLDAYHRRSLAAAAHAPANPNGDIE</sequence>
<keyword evidence="3" id="KW-0804">Transcription</keyword>
<dbReference type="AlphaFoldDB" id="A0A069PQR8"/>
<proteinExistence type="predicted"/>
<evidence type="ECO:0000256" key="1">
    <source>
        <dbReference type="ARBA" id="ARBA00023015"/>
    </source>
</evidence>
<dbReference type="SMART" id="SM00895">
    <property type="entry name" value="FCD"/>
    <property type="match status" value="1"/>
</dbReference>
<dbReference type="PANTHER" id="PTHR43537">
    <property type="entry name" value="TRANSCRIPTIONAL REGULATOR, GNTR FAMILY"/>
    <property type="match status" value="1"/>
</dbReference>
<evidence type="ECO:0000256" key="4">
    <source>
        <dbReference type="SAM" id="MobiDB-lite"/>
    </source>
</evidence>
<feature type="domain" description="HTH gntR-type" evidence="5">
    <location>
        <begin position="35"/>
        <end position="102"/>
    </location>
</feature>
<feature type="region of interest" description="Disordered" evidence="4">
    <location>
        <begin position="1"/>
        <end position="34"/>
    </location>
</feature>
<evidence type="ECO:0000313" key="7">
    <source>
        <dbReference type="Proteomes" id="UP000027466"/>
    </source>
</evidence>
<keyword evidence="2" id="KW-0238">DNA-binding</keyword>
<keyword evidence="7" id="KW-1185">Reference proteome</keyword>
<dbReference type="InterPro" id="IPR008920">
    <property type="entry name" value="TF_FadR/GntR_C"/>
</dbReference>
<dbReference type="Gene3D" id="1.20.120.530">
    <property type="entry name" value="GntR ligand-binding domain-like"/>
    <property type="match status" value="1"/>
</dbReference>
<evidence type="ECO:0000313" key="6">
    <source>
        <dbReference type="EMBL" id="KDR42189.1"/>
    </source>
</evidence>
<reference evidence="6 7" key="1">
    <citation type="submission" date="2014-03" db="EMBL/GenBank/DDBJ databases">
        <title>Draft Genome Sequences of Four Burkholderia Strains.</title>
        <authorList>
            <person name="Liu X.Y."/>
            <person name="Li C.X."/>
            <person name="Xu J.H."/>
        </authorList>
    </citation>
    <scope>NUCLEOTIDE SEQUENCE [LARGE SCALE GENOMIC DNA]</scope>
    <source>
        <strain evidence="6 7">DSM 50014</strain>
    </source>
</reference>
<gene>
    <name evidence="6" type="ORF">BG61_11165</name>
</gene>
<comment type="caution">
    <text evidence="6">The sequence shown here is derived from an EMBL/GenBank/DDBJ whole genome shotgun (WGS) entry which is preliminary data.</text>
</comment>
<accession>A0A069PQR8</accession>
<dbReference type="InterPro" id="IPR011711">
    <property type="entry name" value="GntR_C"/>
</dbReference>
<dbReference type="Pfam" id="PF00392">
    <property type="entry name" value="GntR"/>
    <property type="match status" value="1"/>
</dbReference>
<evidence type="ECO:0000259" key="5">
    <source>
        <dbReference type="PROSITE" id="PS50949"/>
    </source>
</evidence>
<dbReference type="SMART" id="SM00345">
    <property type="entry name" value="HTH_GNTR"/>
    <property type="match status" value="1"/>
</dbReference>
<dbReference type="EMBL" id="JFHC01000019">
    <property type="protein sequence ID" value="KDR42189.1"/>
    <property type="molecule type" value="Genomic_DNA"/>
</dbReference>
<dbReference type="GO" id="GO:0003700">
    <property type="term" value="F:DNA-binding transcription factor activity"/>
    <property type="evidence" value="ECO:0007669"/>
    <property type="project" value="InterPro"/>
</dbReference>
<evidence type="ECO:0000256" key="2">
    <source>
        <dbReference type="ARBA" id="ARBA00023125"/>
    </source>
</evidence>
<dbReference type="InterPro" id="IPR036388">
    <property type="entry name" value="WH-like_DNA-bd_sf"/>
</dbReference>
<dbReference type="Proteomes" id="UP000027466">
    <property type="component" value="Unassembled WGS sequence"/>
</dbReference>
<evidence type="ECO:0000256" key="3">
    <source>
        <dbReference type="ARBA" id="ARBA00023163"/>
    </source>
</evidence>
<keyword evidence="1" id="KW-0805">Transcription regulation</keyword>
<dbReference type="InterPro" id="IPR000524">
    <property type="entry name" value="Tscrpt_reg_HTH_GntR"/>
</dbReference>
<dbReference type="Pfam" id="PF07729">
    <property type="entry name" value="FCD"/>
    <property type="match status" value="1"/>
</dbReference>
<protein>
    <submittedName>
        <fullName evidence="6">GntR family transcriptional regulator</fullName>
    </submittedName>
</protein>